<dbReference type="EMBL" id="LAZR01001335">
    <property type="protein sequence ID" value="KKN46353.1"/>
    <property type="molecule type" value="Genomic_DNA"/>
</dbReference>
<sequence>MIIVFLRGSCFLILLKYTPQPEKVKFTKLPSTDFVRIILKLSDCAGYYPGLTIPVQVPSNHTTELPFRCPTVAPFLAHQTV</sequence>
<proteinExistence type="predicted"/>
<comment type="caution">
    <text evidence="1">The sequence shown here is derived from an EMBL/GenBank/DDBJ whole genome shotgun (WGS) entry which is preliminary data.</text>
</comment>
<gene>
    <name evidence="1" type="ORF">LCGC14_0673810</name>
</gene>
<name>A0A0F9TY84_9ZZZZ</name>
<dbReference type="AlphaFoldDB" id="A0A0F9TY84"/>
<accession>A0A0F9TY84</accession>
<protein>
    <submittedName>
        <fullName evidence="1">Uncharacterized protein</fullName>
    </submittedName>
</protein>
<organism evidence="1">
    <name type="scientific">marine sediment metagenome</name>
    <dbReference type="NCBI Taxonomy" id="412755"/>
    <lineage>
        <taxon>unclassified sequences</taxon>
        <taxon>metagenomes</taxon>
        <taxon>ecological metagenomes</taxon>
    </lineage>
</organism>
<evidence type="ECO:0000313" key="1">
    <source>
        <dbReference type="EMBL" id="KKN46353.1"/>
    </source>
</evidence>
<reference evidence="1" key="1">
    <citation type="journal article" date="2015" name="Nature">
        <title>Complex archaea that bridge the gap between prokaryotes and eukaryotes.</title>
        <authorList>
            <person name="Spang A."/>
            <person name="Saw J.H."/>
            <person name="Jorgensen S.L."/>
            <person name="Zaremba-Niedzwiedzka K."/>
            <person name="Martijn J."/>
            <person name="Lind A.E."/>
            <person name="van Eijk R."/>
            <person name="Schleper C."/>
            <person name="Guy L."/>
            <person name="Ettema T.J."/>
        </authorList>
    </citation>
    <scope>NUCLEOTIDE SEQUENCE</scope>
</reference>